<evidence type="ECO:0000313" key="4">
    <source>
        <dbReference type="Proteomes" id="UP001597260"/>
    </source>
</evidence>
<accession>A0ABW3YMP9</accession>
<dbReference type="Gene3D" id="3.40.50.1400">
    <property type="match status" value="1"/>
</dbReference>
<keyword evidence="1" id="KW-0479">Metal-binding</keyword>
<dbReference type="PANTHER" id="PTHR33542:SF5">
    <property type="entry name" value="FERROCHELATASE CHE1"/>
    <property type="match status" value="1"/>
</dbReference>
<dbReference type="InterPro" id="IPR050963">
    <property type="entry name" value="Sirohydro_Cobaltochel/CbiX"/>
</dbReference>
<proteinExistence type="predicted"/>
<evidence type="ECO:0000313" key="3">
    <source>
        <dbReference type="EMBL" id="MFD1323963.1"/>
    </source>
</evidence>
<name>A0ABW3YMP9_9ACTN</name>
<gene>
    <name evidence="3" type="ORF">ACFQ4H_23015</name>
</gene>
<sequence>MRSARMRGGIPTPVVLVAHGSRDPRAAEAIEDLVRAVATERPGVDVRASYLDHTEPTPEQVLYALESAGHRKAVLVPLLLTDAYHGRVDIPGVLTAARAGGLRLSVRVTEVLGPSGGVVDDLLLAGLRRRLAEVAPAEVDDGPAIARVDAIVLAAAGTRDAGARRVVEVAAAALGGS</sequence>
<evidence type="ECO:0000256" key="2">
    <source>
        <dbReference type="ARBA" id="ARBA00023239"/>
    </source>
</evidence>
<dbReference type="InterPro" id="IPR002762">
    <property type="entry name" value="CbiX-like"/>
</dbReference>
<dbReference type="Proteomes" id="UP001597260">
    <property type="component" value="Unassembled WGS sequence"/>
</dbReference>
<feature type="non-terminal residue" evidence="3">
    <location>
        <position position="177"/>
    </location>
</feature>
<comment type="caution">
    <text evidence="3">The sequence shown here is derived from an EMBL/GenBank/DDBJ whole genome shotgun (WGS) entry which is preliminary data.</text>
</comment>
<reference evidence="4" key="1">
    <citation type="journal article" date="2019" name="Int. J. Syst. Evol. Microbiol.">
        <title>The Global Catalogue of Microorganisms (GCM) 10K type strain sequencing project: providing services to taxonomists for standard genome sequencing and annotation.</title>
        <authorList>
            <consortium name="The Broad Institute Genomics Platform"/>
            <consortium name="The Broad Institute Genome Sequencing Center for Infectious Disease"/>
            <person name="Wu L."/>
            <person name="Ma J."/>
        </authorList>
    </citation>
    <scope>NUCLEOTIDE SEQUENCE [LARGE SCALE GENOMIC DNA]</scope>
    <source>
        <strain evidence="4">JCM 31037</strain>
    </source>
</reference>
<keyword evidence="4" id="KW-1185">Reference proteome</keyword>
<evidence type="ECO:0000256" key="1">
    <source>
        <dbReference type="ARBA" id="ARBA00022723"/>
    </source>
</evidence>
<dbReference type="PANTHER" id="PTHR33542">
    <property type="entry name" value="SIROHYDROCHLORIN FERROCHELATASE, CHLOROPLASTIC"/>
    <property type="match status" value="1"/>
</dbReference>
<dbReference type="Pfam" id="PF01903">
    <property type="entry name" value="CbiX"/>
    <property type="match status" value="1"/>
</dbReference>
<organism evidence="3 4">
    <name type="scientific">Micromonospora sonneratiae</name>
    <dbReference type="NCBI Taxonomy" id="1184706"/>
    <lineage>
        <taxon>Bacteria</taxon>
        <taxon>Bacillati</taxon>
        <taxon>Actinomycetota</taxon>
        <taxon>Actinomycetes</taxon>
        <taxon>Micromonosporales</taxon>
        <taxon>Micromonosporaceae</taxon>
        <taxon>Micromonospora</taxon>
    </lineage>
</organism>
<protein>
    <submittedName>
        <fullName evidence="3">Sirohydrochlorin chelatase</fullName>
    </submittedName>
</protein>
<dbReference type="RefSeq" id="WP_377573799.1">
    <property type="nucleotide sequence ID" value="NZ_JBHTMP010000039.1"/>
</dbReference>
<dbReference type="EMBL" id="JBHTMP010000039">
    <property type="protein sequence ID" value="MFD1323963.1"/>
    <property type="molecule type" value="Genomic_DNA"/>
</dbReference>
<dbReference type="CDD" id="cd03416">
    <property type="entry name" value="CbiX_SirB_N"/>
    <property type="match status" value="1"/>
</dbReference>
<keyword evidence="2" id="KW-0456">Lyase</keyword>
<dbReference type="SUPFAM" id="SSF53800">
    <property type="entry name" value="Chelatase"/>
    <property type="match status" value="1"/>
</dbReference>